<reference evidence="2 3" key="1">
    <citation type="submission" date="2019-07" db="EMBL/GenBank/DDBJ databases">
        <title>Reinekea sp. strain SSH23 genome sequencing and assembly.</title>
        <authorList>
            <person name="Kim I."/>
        </authorList>
    </citation>
    <scope>NUCLEOTIDE SEQUENCE [LARGE SCALE GENOMIC DNA]</scope>
    <source>
        <strain evidence="2 3">SSH23</strain>
    </source>
</reference>
<evidence type="ECO:0000313" key="3">
    <source>
        <dbReference type="Proteomes" id="UP000321764"/>
    </source>
</evidence>
<keyword evidence="1" id="KW-0812">Transmembrane</keyword>
<gene>
    <name evidence="2" type="ORF">FME95_08080</name>
</gene>
<dbReference type="AlphaFoldDB" id="A0A5C8ZCB1"/>
<accession>A0A5C8ZCB1</accession>
<evidence type="ECO:0000313" key="2">
    <source>
        <dbReference type="EMBL" id="TXR54480.1"/>
    </source>
</evidence>
<dbReference type="RefSeq" id="WP_147713878.1">
    <property type="nucleotide sequence ID" value="NZ_VKAD01000001.1"/>
</dbReference>
<evidence type="ECO:0000256" key="1">
    <source>
        <dbReference type="SAM" id="Phobius"/>
    </source>
</evidence>
<comment type="caution">
    <text evidence="2">The sequence shown here is derived from an EMBL/GenBank/DDBJ whole genome shotgun (WGS) entry which is preliminary data.</text>
</comment>
<feature type="transmembrane region" description="Helical" evidence="1">
    <location>
        <begin position="12"/>
        <end position="29"/>
    </location>
</feature>
<name>A0A5C8ZCB1_9GAMM</name>
<protein>
    <submittedName>
        <fullName evidence="2">Uncharacterized protein</fullName>
    </submittedName>
</protein>
<sequence>MFFKGRKLLDSSFIFVNLFYLATFATAGLEQVNQSIISGMSILGTDLVIALTQYQEVIVSVLLLFWLFCFLNIFVYFFAITRHMKTIGRNKLLWLAVSILFGIVGIWISYLVSYFAKYKEPKSMELTGNDKFPSQTM</sequence>
<dbReference type="Proteomes" id="UP000321764">
    <property type="component" value="Unassembled WGS sequence"/>
</dbReference>
<proteinExistence type="predicted"/>
<keyword evidence="1" id="KW-0472">Membrane</keyword>
<feature type="transmembrane region" description="Helical" evidence="1">
    <location>
        <begin position="57"/>
        <end position="80"/>
    </location>
</feature>
<dbReference type="EMBL" id="VKAD01000001">
    <property type="protein sequence ID" value="TXR54480.1"/>
    <property type="molecule type" value="Genomic_DNA"/>
</dbReference>
<feature type="transmembrane region" description="Helical" evidence="1">
    <location>
        <begin position="92"/>
        <end position="116"/>
    </location>
</feature>
<organism evidence="2 3">
    <name type="scientific">Reinekea thalattae</name>
    <dbReference type="NCBI Taxonomy" id="2593301"/>
    <lineage>
        <taxon>Bacteria</taxon>
        <taxon>Pseudomonadati</taxon>
        <taxon>Pseudomonadota</taxon>
        <taxon>Gammaproteobacteria</taxon>
        <taxon>Oceanospirillales</taxon>
        <taxon>Saccharospirillaceae</taxon>
        <taxon>Reinekea</taxon>
    </lineage>
</organism>
<keyword evidence="1" id="KW-1133">Transmembrane helix</keyword>
<keyword evidence="3" id="KW-1185">Reference proteome</keyword>